<name>A0A545APV8_9ACTN</name>
<dbReference type="RefSeq" id="WP_142706065.1">
    <property type="nucleotide sequence ID" value="NZ_VIRS01000013.1"/>
</dbReference>
<sequence length="108" mass="11783">MVGPPHHYLALAEQAHAALIASRALSAQLHRSVSRSGELVSWAARLAATGYRLADQVMAVRDHPHSSRARSGDLAEQGDWRPWSPTRCTADHPLRAGQVLRGWTSTGR</sequence>
<proteinExistence type="predicted"/>
<feature type="region of interest" description="Disordered" evidence="1">
    <location>
        <begin position="63"/>
        <end position="91"/>
    </location>
</feature>
<comment type="caution">
    <text evidence="2">The sequence shown here is derived from an EMBL/GenBank/DDBJ whole genome shotgun (WGS) entry which is preliminary data.</text>
</comment>
<feature type="compositionally biased region" description="Basic and acidic residues" evidence="1">
    <location>
        <begin position="63"/>
        <end position="73"/>
    </location>
</feature>
<evidence type="ECO:0000313" key="3">
    <source>
        <dbReference type="Proteomes" id="UP000317982"/>
    </source>
</evidence>
<reference evidence="2 3" key="1">
    <citation type="submission" date="2019-07" db="EMBL/GenBank/DDBJ databases">
        <title>Cryptosporangium phraense sp. nov., isolated from plant litter.</title>
        <authorList>
            <person name="Suriyachadkun C."/>
        </authorList>
    </citation>
    <scope>NUCLEOTIDE SEQUENCE [LARGE SCALE GENOMIC DNA]</scope>
    <source>
        <strain evidence="2 3">A-T 5661</strain>
    </source>
</reference>
<evidence type="ECO:0000313" key="2">
    <source>
        <dbReference type="EMBL" id="TQS43367.1"/>
    </source>
</evidence>
<dbReference type="InParanoid" id="A0A545APV8"/>
<protein>
    <submittedName>
        <fullName evidence="2">Uncharacterized protein</fullName>
    </submittedName>
</protein>
<accession>A0A545APV8</accession>
<dbReference type="OrthoDB" id="156693at2"/>
<keyword evidence="3" id="KW-1185">Reference proteome</keyword>
<dbReference type="EMBL" id="VIRS01000013">
    <property type="protein sequence ID" value="TQS43367.1"/>
    <property type="molecule type" value="Genomic_DNA"/>
</dbReference>
<evidence type="ECO:0000256" key="1">
    <source>
        <dbReference type="SAM" id="MobiDB-lite"/>
    </source>
</evidence>
<dbReference type="Proteomes" id="UP000317982">
    <property type="component" value="Unassembled WGS sequence"/>
</dbReference>
<dbReference type="AlphaFoldDB" id="A0A545APV8"/>
<organism evidence="2 3">
    <name type="scientific">Cryptosporangium phraense</name>
    <dbReference type="NCBI Taxonomy" id="2593070"/>
    <lineage>
        <taxon>Bacteria</taxon>
        <taxon>Bacillati</taxon>
        <taxon>Actinomycetota</taxon>
        <taxon>Actinomycetes</taxon>
        <taxon>Cryptosporangiales</taxon>
        <taxon>Cryptosporangiaceae</taxon>
        <taxon>Cryptosporangium</taxon>
    </lineage>
</organism>
<gene>
    <name evidence="2" type="ORF">FL583_19230</name>
</gene>